<evidence type="ECO:0000313" key="3">
    <source>
        <dbReference type="EMBL" id="RGQ37670.1"/>
    </source>
</evidence>
<keyword evidence="2" id="KW-1133">Transmembrane helix</keyword>
<feature type="transmembrane region" description="Helical" evidence="2">
    <location>
        <begin position="43"/>
        <end position="64"/>
    </location>
</feature>
<protein>
    <submittedName>
        <fullName evidence="3">Uncharacterized protein</fullName>
    </submittedName>
</protein>
<organism evidence="3 4">
    <name type="scientific">[Clostridium] leptum</name>
    <dbReference type="NCBI Taxonomy" id="1535"/>
    <lineage>
        <taxon>Bacteria</taxon>
        <taxon>Bacillati</taxon>
        <taxon>Bacillota</taxon>
        <taxon>Clostridia</taxon>
        <taxon>Eubacteriales</taxon>
        <taxon>Oscillospiraceae</taxon>
        <taxon>Oscillospiraceae incertae sedis</taxon>
    </lineage>
</organism>
<gene>
    <name evidence="3" type="ORF">DWY99_10445</name>
</gene>
<feature type="compositionally biased region" description="Basic and acidic residues" evidence="1">
    <location>
        <begin position="311"/>
        <end position="333"/>
    </location>
</feature>
<evidence type="ECO:0000256" key="1">
    <source>
        <dbReference type="SAM" id="MobiDB-lite"/>
    </source>
</evidence>
<name>A0A412AVM9_9FIRM</name>
<feature type="transmembrane region" description="Helical" evidence="2">
    <location>
        <begin position="205"/>
        <end position="225"/>
    </location>
</feature>
<proteinExistence type="predicted"/>
<feature type="transmembrane region" description="Helical" evidence="2">
    <location>
        <begin position="173"/>
        <end position="193"/>
    </location>
</feature>
<keyword evidence="2" id="KW-0472">Membrane</keyword>
<comment type="caution">
    <text evidence="3">The sequence shown here is derived from an EMBL/GenBank/DDBJ whole genome shotgun (WGS) entry which is preliminary data.</text>
</comment>
<feature type="region of interest" description="Disordered" evidence="1">
    <location>
        <begin position="309"/>
        <end position="373"/>
    </location>
</feature>
<feature type="transmembrane region" description="Helical" evidence="2">
    <location>
        <begin position="107"/>
        <end position="128"/>
    </location>
</feature>
<accession>A0A412AVM9</accession>
<dbReference type="Proteomes" id="UP000284751">
    <property type="component" value="Unassembled WGS sequence"/>
</dbReference>
<feature type="transmembrane region" description="Helical" evidence="2">
    <location>
        <begin position="76"/>
        <end position="101"/>
    </location>
</feature>
<sequence length="391" mass="42506">MKIKSLWIPFALFLLAAVPLRVYQVAYLIDPTTGFFESGESLYQIFLGILALFVLIIMIMTASCKNTSEFQFHRNIFSGVFALVAAAAMAADSGANLLIYVVDHGTLRYLILSICGVLGMIAFLVAAVSHFTGRNTFRKAPVLALLLPLWVCVRAVVLTFIEYTNVTTISSNMLSVLSVLGMLMFLFSLSKLFTGIETPKTGKRTVMLGFLMVLFTLVACVPQGVDAVQNGFSLTSSWTFLADLALVLYSLGLLVQVSAQLSRPQPFAQISEEEQEEAGSPGVPPTPQATYFSSIIAERNAAKNRLTALEEPSKEKAPEPSAAFKDKPRKEEAPAVSALSGRELDAGKGGSVLWEKESSQAVPRPAVSKNPGEIDMDYINQLIEEISEKKS</sequence>
<feature type="transmembrane region" description="Helical" evidence="2">
    <location>
        <begin position="140"/>
        <end position="161"/>
    </location>
</feature>
<evidence type="ECO:0000256" key="2">
    <source>
        <dbReference type="SAM" id="Phobius"/>
    </source>
</evidence>
<dbReference type="AlphaFoldDB" id="A0A412AVM9"/>
<feature type="transmembrane region" description="Helical" evidence="2">
    <location>
        <begin position="237"/>
        <end position="255"/>
    </location>
</feature>
<keyword evidence="2" id="KW-0812">Transmembrane</keyword>
<dbReference type="EMBL" id="QRTC01000045">
    <property type="protein sequence ID" value="RGQ37670.1"/>
    <property type="molecule type" value="Genomic_DNA"/>
</dbReference>
<evidence type="ECO:0000313" key="4">
    <source>
        <dbReference type="Proteomes" id="UP000284751"/>
    </source>
</evidence>
<reference evidence="3 4" key="1">
    <citation type="submission" date="2018-08" db="EMBL/GenBank/DDBJ databases">
        <title>A genome reference for cultivated species of the human gut microbiota.</title>
        <authorList>
            <person name="Zou Y."/>
            <person name="Xue W."/>
            <person name="Luo G."/>
        </authorList>
    </citation>
    <scope>NUCLEOTIDE SEQUENCE [LARGE SCALE GENOMIC DNA]</scope>
    <source>
        <strain evidence="3 4">AF28-26</strain>
    </source>
</reference>